<dbReference type="CDD" id="cd14014">
    <property type="entry name" value="STKc_PknB_like"/>
    <property type="match status" value="1"/>
</dbReference>
<dbReference type="SUPFAM" id="SSF56112">
    <property type="entry name" value="Protein kinase-like (PK-like)"/>
    <property type="match status" value="1"/>
</dbReference>
<evidence type="ECO:0000256" key="2">
    <source>
        <dbReference type="ARBA" id="ARBA00022741"/>
    </source>
</evidence>
<accession>A0ABS7FNW9</accession>
<dbReference type="InterPro" id="IPR000719">
    <property type="entry name" value="Prot_kinase_dom"/>
</dbReference>
<evidence type="ECO:0000313" key="8">
    <source>
        <dbReference type="EMBL" id="MBW8482074.1"/>
    </source>
</evidence>
<evidence type="ECO:0000256" key="4">
    <source>
        <dbReference type="ARBA" id="ARBA00022840"/>
    </source>
</evidence>
<keyword evidence="9" id="KW-1185">Reference proteome</keyword>
<proteinExistence type="predicted"/>
<sequence length="600" mass="59880">MAEALPLQPDDPRRLGGYEIVGRLGVGEQGAVFLGRSGGGPAGRSVAVKLLHARPGGDAAARARFTGAFRRARAVSGFCTAAIVAADVEDGRAYIVAEYVHGPSLQQLVVEEGPRGSGVLERVAVGTAVALAALHRAGAVHHDLKPANVLLGPDGPQVTDFGVAAGLEAIGAAPGGVAGEPFYLAPEQLSGSGAGPAADVFAWAGTLLYAATGKAPFGDDSTSEVTQRIVYDDPDVSALPESLQEIVADALAKAPDERPEARALLGRLLAEDGPLAGRMPASLAAEGRALAATPHAVPAPAAPEAEAEPEPEVVPVSGSPARADAAETSADLAAVPADETSADLAAVPGTGPAPAPEPSGVDHPTQAMAAMPAAVPSPALAAALRRAARDTDDHPTSLLEPVPGAAPGEATALIPGLPGEDARGDARTGGAGDGTAVLSLPRLKRGNHVLGVALSLTIGVLVGIAIIALVLLPQLNSDDDAPPASSGGAATGPVSAIPQTFAGTWKGTATNSRNGISFPIELTLQAGARTATAVYPKEGCTGTLTFTKGTGASVQMALAIAKPCTAGAVQITRQPDGSLQYVWAKALPGEPGYQGRLSRS</sequence>
<dbReference type="Proteomes" id="UP000774570">
    <property type="component" value="Unassembled WGS sequence"/>
</dbReference>
<feature type="region of interest" description="Disordered" evidence="5">
    <location>
        <begin position="344"/>
        <end position="364"/>
    </location>
</feature>
<keyword evidence="3 8" id="KW-0418">Kinase</keyword>
<feature type="domain" description="Protein kinase" evidence="7">
    <location>
        <begin position="18"/>
        <end position="270"/>
    </location>
</feature>
<keyword evidence="6" id="KW-1133">Transmembrane helix</keyword>
<keyword evidence="2" id="KW-0547">Nucleotide-binding</keyword>
<keyword evidence="6" id="KW-0472">Membrane</keyword>
<dbReference type="SMART" id="SM00220">
    <property type="entry name" value="S_TKc"/>
    <property type="match status" value="1"/>
</dbReference>
<evidence type="ECO:0000313" key="9">
    <source>
        <dbReference type="Proteomes" id="UP000774570"/>
    </source>
</evidence>
<keyword evidence="1" id="KW-0808">Transferase</keyword>
<evidence type="ECO:0000256" key="5">
    <source>
        <dbReference type="SAM" id="MobiDB-lite"/>
    </source>
</evidence>
<reference evidence="8 9" key="1">
    <citation type="submission" date="2021-07" db="EMBL/GenBank/DDBJ databases">
        <title>Actinomadura sp. PM05-2 isolated from lichen.</title>
        <authorList>
            <person name="Somphong A."/>
            <person name="Phongsopitanun W."/>
            <person name="Tanasupawat S."/>
            <person name="Peongsungnone V."/>
        </authorList>
    </citation>
    <scope>NUCLEOTIDE SEQUENCE [LARGE SCALE GENOMIC DNA]</scope>
    <source>
        <strain evidence="8 9">PM05-2</strain>
    </source>
</reference>
<dbReference type="Pfam" id="PF00069">
    <property type="entry name" value="Pkinase"/>
    <property type="match status" value="1"/>
</dbReference>
<keyword evidence="6" id="KW-0812">Transmembrane</keyword>
<dbReference type="GO" id="GO:0016301">
    <property type="term" value="F:kinase activity"/>
    <property type="evidence" value="ECO:0007669"/>
    <property type="project" value="UniProtKB-KW"/>
</dbReference>
<evidence type="ECO:0000256" key="6">
    <source>
        <dbReference type="SAM" id="Phobius"/>
    </source>
</evidence>
<dbReference type="EMBL" id="JAIBOA010000003">
    <property type="protein sequence ID" value="MBW8482074.1"/>
    <property type="molecule type" value="Genomic_DNA"/>
</dbReference>
<dbReference type="PANTHER" id="PTHR43289">
    <property type="entry name" value="MITOGEN-ACTIVATED PROTEIN KINASE KINASE KINASE 20-RELATED"/>
    <property type="match status" value="1"/>
</dbReference>
<evidence type="ECO:0000256" key="1">
    <source>
        <dbReference type="ARBA" id="ARBA00022679"/>
    </source>
</evidence>
<dbReference type="PROSITE" id="PS50011">
    <property type="entry name" value="PROTEIN_KINASE_DOM"/>
    <property type="match status" value="1"/>
</dbReference>
<keyword evidence="4" id="KW-0067">ATP-binding</keyword>
<gene>
    <name evidence="8" type="ORF">K1Y72_06835</name>
</gene>
<dbReference type="Gene3D" id="1.10.510.10">
    <property type="entry name" value="Transferase(Phosphotransferase) domain 1"/>
    <property type="match status" value="1"/>
</dbReference>
<feature type="compositionally biased region" description="Low complexity" evidence="5">
    <location>
        <begin position="313"/>
        <end position="331"/>
    </location>
</feature>
<feature type="region of interest" description="Disordered" evidence="5">
    <location>
        <begin position="294"/>
        <end position="331"/>
    </location>
</feature>
<feature type="region of interest" description="Disordered" evidence="5">
    <location>
        <begin position="382"/>
        <end position="431"/>
    </location>
</feature>
<feature type="compositionally biased region" description="Low complexity" evidence="5">
    <location>
        <begin position="294"/>
        <end position="304"/>
    </location>
</feature>
<comment type="caution">
    <text evidence="8">The sequence shown here is derived from an EMBL/GenBank/DDBJ whole genome shotgun (WGS) entry which is preliminary data.</text>
</comment>
<organism evidence="8 9">
    <name type="scientific">Actinomadura parmotrematis</name>
    <dbReference type="NCBI Taxonomy" id="2864039"/>
    <lineage>
        <taxon>Bacteria</taxon>
        <taxon>Bacillati</taxon>
        <taxon>Actinomycetota</taxon>
        <taxon>Actinomycetes</taxon>
        <taxon>Streptosporangiales</taxon>
        <taxon>Thermomonosporaceae</taxon>
        <taxon>Actinomadura</taxon>
    </lineage>
</organism>
<dbReference type="InterPro" id="IPR011009">
    <property type="entry name" value="Kinase-like_dom_sf"/>
</dbReference>
<dbReference type="RefSeq" id="WP_220164309.1">
    <property type="nucleotide sequence ID" value="NZ_JAIBOA010000003.1"/>
</dbReference>
<dbReference type="PANTHER" id="PTHR43289:SF34">
    <property type="entry name" value="SERINE_THREONINE-PROTEIN KINASE YBDM-RELATED"/>
    <property type="match status" value="1"/>
</dbReference>
<dbReference type="Gene3D" id="3.30.200.20">
    <property type="entry name" value="Phosphorylase Kinase, domain 1"/>
    <property type="match status" value="1"/>
</dbReference>
<evidence type="ECO:0000256" key="3">
    <source>
        <dbReference type="ARBA" id="ARBA00022777"/>
    </source>
</evidence>
<evidence type="ECO:0000259" key="7">
    <source>
        <dbReference type="PROSITE" id="PS50011"/>
    </source>
</evidence>
<feature type="transmembrane region" description="Helical" evidence="6">
    <location>
        <begin position="449"/>
        <end position="472"/>
    </location>
</feature>
<protein>
    <submittedName>
        <fullName evidence="8">Protein kinase</fullName>
    </submittedName>
</protein>
<name>A0ABS7FNW9_9ACTN</name>